<dbReference type="PANTHER" id="PTHR46148">
    <property type="entry name" value="CHROMO DOMAIN-CONTAINING PROTEIN"/>
    <property type="match status" value="1"/>
</dbReference>
<dbReference type="PANTHER" id="PTHR46148:SF52">
    <property type="entry name" value="OS04G0603800 PROTEIN"/>
    <property type="match status" value="1"/>
</dbReference>
<dbReference type="AlphaFoldDB" id="A0A5B6X638"/>
<dbReference type="Pfam" id="PF24626">
    <property type="entry name" value="SH3_Tf2-1"/>
    <property type="match status" value="1"/>
</dbReference>
<evidence type="ECO:0000313" key="3">
    <source>
        <dbReference type="Proteomes" id="UP000325315"/>
    </source>
</evidence>
<accession>A0A5B6X638</accession>
<organism evidence="2 3">
    <name type="scientific">Gossypium australe</name>
    <dbReference type="NCBI Taxonomy" id="47621"/>
    <lineage>
        <taxon>Eukaryota</taxon>
        <taxon>Viridiplantae</taxon>
        <taxon>Streptophyta</taxon>
        <taxon>Embryophyta</taxon>
        <taxon>Tracheophyta</taxon>
        <taxon>Spermatophyta</taxon>
        <taxon>Magnoliopsida</taxon>
        <taxon>eudicotyledons</taxon>
        <taxon>Gunneridae</taxon>
        <taxon>Pentapetalae</taxon>
        <taxon>rosids</taxon>
        <taxon>malvids</taxon>
        <taxon>Malvales</taxon>
        <taxon>Malvaceae</taxon>
        <taxon>Malvoideae</taxon>
        <taxon>Gossypium</taxon>
    </lineage>
</organism>
<dbReference type="Proteomes" id="UP000325315">
    <property type="component" value="Unassembled WGS sequence"/>
</dbReference>
<sequence>MVDRSLQQKEAARKMLQYHLKRAQDRMKHQADKHKSERQFNVGDLHSVKKRWNQKLSPKYFGPFPVEARVWKVAYRLQLPLGSKVHPTFHVGIAPTQDSLPVVDNNGA</sequence>
<dbReference type="InterPro" id="IPR056924">
    <property type="entry name" value="SH3_Tf2-1"/>
</dbReference>
<dbReference type="OrthoDB" id="5554229at2759"/>
<gene>
    <name evidence="2" type="ORF">EPI10_032209</name>
</gene>
<feature type="domain" description="Tf2-1-like SH3-like" evidence="1">
    <location>
        <begin position="50"/>
        <end position="91"/>
    </location>
</feature>
<evidence type="ECO:0000259" key="1">
    <source>
        <dbReference type="Pfam" id="PF24626"/>
    </source>
</evidence>
<evidence type="ECO:0000313" key="2">
    <source>
        <dbReference type="EMBL" id="KAA3488455.1"/>
    </source>
</evidence>
<proteinExistence type="predicted"/>
<keyword evidence="3" id="KW-1185">Reference proteome</keyword>
<dbReference type="EMBL" id="SMMG02000001">
    <property type="protein sequence ID" value="KAA3488455.1"/>
    <property type="molecule type" value="Genomic_DNA"/>
</dbReference>
<protein>
    <submittedName>
        <fullName evidence="2">BSD domain-containing protein 1-A-like</fullName>
    </submittedName>
</protein>
<reference evidence="3" key="1">
    <citation type="journal article" date="2019" name="Plant Biotechnol. J.">
        <title>Genome sequencing of the Australian wild diploid species Gossypium australe highlights disease resistance and delayed gland morphogenesis.</title>
        <authorList>
            <person name="Cai Y."/>
            <person name="Cai X."/>
            <person name="Wang Q."/>
            <person name="Wang P."/>
            <person name="Zhang Y."/>
            <person name="Cai C."/>
            <person name="Xu Y."/>
            <person name="Wang K."/>
            <person name="Zhou Z."/>
            <person name="Wang C."/>
            <person name="Geng S."/>
            <person name="Li B."/>
            <person name="Dong Q."/>
            <person name="Hou Y."/>
            <person name="Wang H."/>
            <person name="Ai P."/>
            <person name="Liu Z."/>
            <person name="Yi F."/>
            <person name="Sun M."/>
            <person name="An G."/>
            <person name="Cheng J."/>
            <person name="Zhang Y."/>
            <person name="Shi Q."/>
            <person name="Xie Y."/>
            <person name="Shi X."/>
            <person name="Chang Y."/>
            <person name="Huang F."/>
            <person name="Chen Y."/>
            <person name="Hong S."/>
            <person name="Mi L."/>
            <person name="Sun Q."/>
            <person name="Zhang L."/>
            <person name="Zhou B."/>
            <person name="Peng R."/>
            <person name="Zhang X."/>
            <person name="Liu F."/>
        </authorList>
    </citation>
    <scope>NUCLEOTIDE SEQUENCE [LARGE SCALE GENOMIC DNA]</scope>
    <source>
        <strain evidence="3">cv. PA1801</strain>
    </source>
</reference>
<name>A0A5B6X638_9ROSI</name>
<comment type="caution">
    <text evidence="2">The sequence shown here is derived from an EMBL/GenBank/DDBJ whole genome shotgun (WGS) entry which is preliminary data.</text>
</comment>